<accession>A0A7X5LLW6</accession>
<keyword evidence="1" id="KW-0472">Membrane</keyword>
<keyword evidence="1" id="KW-1133">Transmembrane helix</keyword>
<dbReference type="Proteomes" id="UP000470213">
    <property type="component" value="Unassembled WGS sequence"/>
</dbReference>
<keyword evidence="3" id="KW-1185">Reference proteome</keyword>
<keyword evidence="1" id="KW-0812">Transmembrane</keyword>
<reference evidence="2 3" key="1">
    <citation type="submission" date="2020-01" db="EMBL/GenBank/DDBJ databases">
        <authorList>
            <person name="Chen J."/>
            <person name="Zhu S."/>
            <person name="Yang J."/>
        </authorList>
    </citation>
    <scope>NUCLEOTIDE SEQUENCE [LARGE SCALE GENOMIC DNA]</scope>
    <source>
        <strain evidence="2 3">345S023</strain>
    </source>
</reference>
<protein>
    <submittedName>
        <fullName evidence="2">Uncharacterized protein</fullName>
    </submittedName>
</protein>
<evidence type="ECO:0000256" key="1">
    <source>
        <dbReference type="SAM" id="Phobius"/>
    </source>
</evidence>
<dbReference type="AlphaFoldDB" id="A0A7X5LLW6"/>
<organism evidence="2 3">
    <name type="scientific">Alteromonas profundi</name>
    <dbReference type="NCBI Taxonomy" id="2696062"/>
    <lineage>
        <taxon>Bacteria</taxon>
        <taxon>Pseudomonadati</taxon>
        <taxon>Pseudomonadota</taxon>
        <taxon>Gammaproteobacteria</taxon>
        <taxon>Alteromonadales</taxon>
        <taxon>Alteromonadaceae</taxon>
        <taxon>Alteromonas/Salinimonas group</taxon>
        <taxon>Alteromonas</taxon>
    </lineage>
</organism>
<proteinExistence type="predicted"/>
<feature type="transmembrane region" description="Helical" evidence="1">
    <location>
        <begin position="12"/>
        <end position="32"/>
    </location>
</feature>
<evidence type="ECO:0000313" key="3">
    <source>
        <dbReference type="Proteomes" id="UP000470213"/>
    </source>
</evidence>
<comment type="caution">
    <text evidence="2">The sequence shown here is derived from an EMBL/GenBank/DDBJ whole genome shotgun (WGS) entry which is preliminary data.</text>
</comment>
<name>A0A7X5LLW6_9ALTE</name>
<dbReference type="EMBL" id="JAAAWN010000013">
    <property type="protein sequence ID" value="NDV91777.1"/>
    <property type="molecule type" value="Genomic_DNA"/>
</dbReference>
<evidence type="ECO:0000313" key="2">
    <source>
        <dbReference type="EMBL" id="NDV91777.1"/>
    </source>
</evidence>
<gene>
    <name evidence="2" type="ORF">GTH32_11340</name>
</gene>
<sequence>MTNIFRHERKIFVLFVVAAIIIFSGLGVLDAWPPDEPRFTLVTKKSDPLKLLLR</sequence>